<accession>A0A7W6W8M5</accession>
<feature type="compositionally biased region" description="Basic and acidic residues" evidence="1">
    <location>
        <begin position="29"/>
        <end position="41"/>
    </location>
</feature>
<comment type="caution">
    <text evidence="2">The sequence shown here is derived from an EMBL/GenBank/DDBJ whole genome shotgun (WGS) entry which is preliminary data.</text>
</comment>
<dbReference type="Proteomes" id="UP000554286">
    <property type="component" value="Unassembled WGS sequence"/>
</dbReference>
<feature type="region of interest" description="Disordered" evidence="1">
    <location>
        <begin position="1"/>
        <end position="81"/>
    </location>
</feature>
<keyword evidence="3" id="KW-1185">Reference proteome</keyword>
<gene>
    <name evidence="2" type="ORF">GGD89_000167</name>
</gene>
<evidence type="ECO:0000313" key="3">
    <source>
        <dbReference type="Proteomes" id="UP000554286"/>
    </source>
</evidence>
<feature type="compositionally biased region" description="Basic and acidic residues" evidence="1">
    <location>
        <begin position="186"/>
        <end position="213"/>
    </location>
</feature>
<feature type="compositionally biased region" description="Basic and acidic residues" evidence="1">
    <location>
        <begin position="130"/>
        <end position="146"/>
    </location>
</feature>
<sequence>MADSVGAGGPSGSSGVLSSAMRSITRMGGEPHDRDARRVEDVVDLSPKAVAAQVTDRPVEPAGSTDTLRNPPAQRQEQDLRDAEARLEKAREADIGARVEAADVGPNGPINIGLAAAIAVGLPDLVDRFDINGDDSLDQRERERAIRSVQSEAAYDQVRGGGPLTPEGEVPESGAGEGAEAYAELQARKAEASQQRAEEQEKAARAKAERVAELAEQAQGVTPQAAASDDAYARSEELGLIPGAVRSVSA</sequence>
<feature type="compositionally biased region" description="Gly residues" evidence="1">
    <location>
        <begin position="1"/>
        <end position="12"/>
    </location>
</feature>
<name>A0A7W6W8M5_9PROT</name>
<feature type="region of interest" description="Disordered" evidence="1">
    <location>
        <begin position="130"/>
        <end position="232"/>
    </location>
</feature>
<evidence type="ECO:0000256" key="1">
    <source>
        <dbReference type="SAM" id="MobiDB-lite"/>
    </source>
</evidence>
<organism evidence="2 3">
    <name type="scientific">Roseospira visakhapatnamensis</name>
    <dbReference type="NCBI Taxonomy" id="390880"/>
    <lineage>
        <taxon>Bacteria</taxon>
        <taxon>Pseudomonadati</taxon>
        <taxon>Pseudomonadota</taxon>
        <taxon>Alphaproteobacteria</taxon>
        <taxon>Rhodospirillales</taxon>
        <taxon>Rhodospirillaceae</taxon>
        <taxon>Roseospira</taxon>
    </lineage>
</organism>
<evidence type="ECO:0000313" key="2">
    <source>
        <dbReference type="EMBL" id="MBB4264561.1"/>
    </source>
</evidence>
<protein>
    <submittedName>
        <fullName evidence="2">Uncharacterized protein</fullName>
    </submittedName>
</protein>
<dbReference type="EMBL" id="JACIGK010000001">
    <property type="protein sequence ID" value="MBB4264561.1"/>
    <property type="molecule type" value="Genomic_DNA"/>
</dbReference>
<proteinExistence type="predicted"/>
<reference evidence="2 3" key="1">
    <citation type="submission" date="2020-08" db="EMBL/GenBank/DDBJ databases">
        <title>Genome sequencing of Purple Non-Sulfur Bacteria from various extreme environments.</title>
        <authorList>
            <person name="Mayer M."/>
        </authorList>
    </citation>
    <scope>NUCLEOTIDE SEQUENCE [LARGE SCALE GENOMIC DNA]</scope>
    <source>
        <strain evidence="2 3">JA131</strain>
    </source>
</reference>
<feature type="compositionally biased region" description="Low complexity" evidence="1">
    <location>
        <begin position="167"/>
        <end position="184"/>
    </location>
</feature>
<dbReference type="AlphaFoldDB" id="A0A7W6W8M5"/>